<dbReference type="CDD" id="cd09274">
    <property type="entry name" value="RNase_HI_RT_Ty3"/>
    <property type="match status" value="1"/>
</dbReference>
<feature type="domain" description="CCHC-type" evidence="9">
    <location>
        <begin position="193"/>
        <end position="209"/>
    </location>
</feature>
<evidence type="ECO:0000313" key="12">
    <source>
        <dbReference type="Proteomes" id="UP001057375"/>
    </source>
</evidence>
<evidence type="ECO:0000256" key="2">
    <source>
        <dbReference type="ARBA" id="ARBA00022695"/>
    </source>
</evidence>
<dbReference type="SUPFAM" id="SSF57756">
    <property type="entry name" value="Retrovirus zinc finger-like domains"/>
    <property type="match status" value="1"/>
</dbReference>
<dbReference type="PROSITE" id="PS50878">
    <property type="entry name" value="RT_POL"/>
    <property type="match status" value="1"/>
</dbReference>
<dbReference type="InterPro" id="IPR041373">
    <property type="entry name" value="RT_RNaseH"/>
</dbReference>
<dbReference type="InterPro" id="IPR050951">
    <property type="entry name" value="Retrovirus_Pol_polyprotein"/>
</dbReference>
<dbReference type="Gene3D" id="3.10.10.10">
    <property type="entry name" value="HIV Type 1 Reverse Transcriptase, subunit A, domain 1"/>
    <property type="match status" value="1"/>
</dbReference>
<feature type="domain" description="Reverse transcriptase" evidence="10">
    <location>
        <begin position="508"/>
        <end position="687"/>
    </location>
</feature>
<feature type="compositionally biased region" description="Basic and acidic residues" evidence="8">
    <location>
        <begin position="216"/>
        <end position="228"/>
    </location>
</feature>
<organism evidence="11 12">
    <name type="scientific">Aduncisulcus paluster</name>
    <dbReference type="NCBI Taxonomy" id="2918883"/>
    <lineage>
        <taxon>Eukaryota</taxon>
        <taxon>Metamonada</taxon>
        <taxon>Carpediemonas-like organisms</taxon>
        <taxon>Aduncisulcus</taxon>
    </lineage>
</organism>
<dbReference type="Pfam" id="PF00098">
    <property type="entry name" value="zf-CCHC"/>
    <property type="match status" value="1"/>
</dbReference>
<dbReference type="Gene3D" id="3.30.70.270">
    <property type="match status" value="1"/>
</dbReference>
<dbReference type="InterPro" id="IPR001878">
    <property type="entry name" value="Znf_CCHC"/>
</dbReference>
<keyword evidence="7" id="KW-0863">Zinc-finger</keyword>
<dbReference type="PROSITE" id="PS00141">
    <property type="entry name" value="ASP_PROTEASE"/>
    <property type="match status" value="1"/>
</dbReference>
<dbReference type="SUPFAM" id="SSF56672">
    <property type="entry name" value="DNA/RNA polymerases"/>
    <property type="match status" value="1"/>
</dbReference>
<accession>A0ABQ5KTL3</accession>
<dbReference type="InterPro" id="IPR043128">
    <property type="entry name" value="Rev_trsase/Diguanyl_cyclase"/>
</dbReference>
<evidence type="ECO:0000259" key="9">
    <source>
        <dbReference type="PROSITE" id="PS50158"/>
    </source>
</evidence>
<evidence type="ECO:0000256" key="8">
    <source>
        <dbReference type="SAM" id="MobiDB-lite"/>
    </source>
</evidence>
<reference evidence="11" key="1">
    <citation type="submission" date="2022-03" db="EMBL/GenBank/DDBJ databases">
        <title>Draft genome sequence of Aduncisulcus paluster, a free-living microaerophilic Fornicata.</title>
        <authorList>
            <person name="Yuyama I."/>
            <person name="Kume K."/>
            <person name="Tamura T."/>
            <person name="Inagaki Y."/>
            <person name="Hashimoto T."/>
        </authorList>
    </citation>
    <scope>NUCLEOTIDE SEQUENCE</scope>
    <source>
        <strain evidence="11">NY0171</strain>
    </source>
</reference>
<dbReference type="InterPro" id="IPR000477">
    <property type="entry name" value="RT_dom"/>
</dbReference>
<evidence type="ECO:0000256" key="6">
    <source>
        <dbReference type="ARBA" id="ARBA00022918"/>
    </source>
</evidence>
<evidence type="ECO:0000256" key="1">
    <source>
        <dbReference type="ARBA" id="ARBA00022679"/>
    </source>
</evidence>
<evidence type="ECO:0000256" key="7">
    <source>
        <dbReference type="PROSITE-ProRule" id="PRU00047"/>
    </source>
</evidence>
<keyword evidence="3" id="KW-0540">Nuclease</keyword>
<protein>
    <recommendedName>
        <fullName evidence="13">Reverse transcriptase</fullName>
    </recommendedName>
</protein>
<dbReference type="SMART" id="SM00343">
    <property type="entry name" value="ZnF_C2HC"/>
    <property type="match status" value="2"/>
</dbReference>
<name>A0ABQ5KTL3_9EUKA</name>
<keyword evidence="2" id="KW-0548">Nucleotidyltransferase</keyword>
<evidence type="ECO:0008006" key="13">
    <source>
        <dbReference type="Google" id="ProtNLM"/>
    </source>
</evidence>
<keyword evidence="7" id="KW-0479">Metal-binding</keyword>
<keyword evidence="5" id="KW-0378">Hydrolase</keyword>
<dbReference type="Gene3D" id="4.10.60.10">
    <property type="entry name" value="Zinc finger, CCHC-type"/>
    <property type="match status" value="1"/>
</dbReference>
<evidence type="ECO:0000256" key="4">
    <source>
        <dbReference type="ARBA" id="ARBA00022759"/>
    </source>
</evidence>
<dbReference type="InterPro" id="IPR001969">
    <property type="entry name" value="Aspartic_peptidase_AS"/>
</dbReference>
<evidence type="ECO:0000259" key="10">
    <source>
        <dbReference type="PROSITE" id="PS50878"/>
    </source>
</evidence>
<dbReference type="CDD" id="cd01647">
    <property type="entry name" value="RT_LTR"/>
    <property type="match status" value="1"/>
</dbReference>
<dbReference type="PANTHER" id="PTHR37984:SF5">
    <property type="entry name" value="PROTEIN NYNRIN-LIKE"/>
    <property type="match status" value="1"/>
</dbReference>
<feature type="region of interest" description="Disordered" evidence="8">
    <location>
        <begin position="204"/>
        <end position="232"/>
    </location>
</feature>
<sequence length="995" mass="112039">MSGKSKLLSEEIIQPFLDQVTTESWTQFVAEFQHYLSLGGKKPWPHFCSVSALSFITTISGVGYFTLQTQRDHAFLEVESLFSSSSTIELYDKLRAVRMSSPLSMDAFLEFSQQFSKELSRSLAKPDPKKVVKLFMDGLEPQRLQERVSAMIPSDTYDVPKITQISVGEVKRMLAFEAERALTTPPQTSHVIRCFKCGQPGHKWKDCPRRSGKRRFSQDKKTQGKPDSEDVQTIGRKHRGRKPFIKHHDPRYHRFFPKVRCHKCKRIGHYASACQEAPSQAVSKASSKYLKSLSSNAAERQAWVKPVSGGVERLGTILLDTGANLSVIDRSFINGWEERTERVISKKLSTATGQMVETNHVLNVIVPIEGFDGASLAIQEACYVLDDLGDRHKVILSGKCIEQAGLIEWKQPSKSNTSKSELENEIDLNIPQPFDTSSTKGWTCDIPEIKEDVQVLLNQYESRIDRTQPATVDRFKLEVQPDTIARSPFRLIPYHLQSEVKEMIDLLRVQGFIHPSSSRFAAPLVLVNKKTGDVRMCCDYKVLNKKTIADSYPLPRQDQLFAALSGQSIFAALDLKSGYYNIEVEESSRPLTAFTTPWGLFEWSRMPFGLKTAPAHFQRCLNEQLHDIIGAKCLVYLDDILVFGHDKAKSTEHATAILSEGSAEVGGIHQLPPSIHTRLFEVIGAYNQTDVKQYPFSWGEDQQKAWNSILEKLEKRLTLHHVKPGGTFILRTDASTFGMGGVLLQEVDGELHLINLFSKKFTPAEQKWSTIEQEAFGVMYGIVSNTYFLLGKPFLIETDHRNLTYIYQSEVPKLLRWRLKISPFEFSIKHIAGRSNAFADLLSRTHQVGSASFLKAIDVQTDDVEARNNPEESVVDQIINYQNGLPKDLLSEGKCINGIFVNKKNEIILGDDALSIKDKIIYKEHVRLGHASSEKILYSMRSSGINFPGMNALAKELSSHCVYCAKMRLKKDSGHFATISTSQAFKEIAVDSVGL</sequence>
<gene>
    <name evidence="11" type="ORF">ADUPG1_007713</name>
</gene>
<dbReference type="Pfam" id="PF00078">
    <property type="entry name" value="RVT_1"/>
    <property type="match status" value="1"/>
</dbReference>
<dbReference type="Gene3D" id="3.10.20.370">
    <property type="match status" value="1"/>
</dbReference>
<dbReference type="EMBL" id="BQXS01010798">
    <property type="protein sequence ID" value="GKT34345.1"/>
    <property type="molecule type" value="Genomic_DNA"/>
</dbReference>
<keyword evidence="12" id="KW-1185">Reference proteome</keyword>
<keyword evidence="4" id="KW-0255">Endonuclease</keyword>
<dbReference type="Pfam" id="PF17917">
    <property type="entry name" value="RT_RNaseH"/>
    <property type="match status" value="1"/>
</dbReference>
<keyword evidence="1" id="KW-0808">Transferase</keyword>
<proteinExistence type="predicted"/>
<keyword evidence="6" id="KW-0695">RNA-directed DNA polymerase</keyword>
<evidence type="ECO:0000313" key="11">
    <source>
        <dbReference type="EMBL" id="GKT34345.1"/>
    </source>
</evidence>
<dbReference type="InterPro" id="IPR043502">
    <property type="entry name" value="DNA/RNA_pol_sf"/>
</dbReference>
<dbReference type="PROSITE" id="PS50158">
    <property type="entry name" value="ZF_CCHC"/>
    <property type="match status" value="1"/>
</dbReference>
<dbReference type="Proteomes" id="UP001057375">
    <property type="component" value="Unassembled WGS sequence"/>
</dbReference>
<evidence type="ECO:0000256" key="5">
    <source>
        <dbReference type="ARBA" id="ARBA00022801"/>
    </source>
</evidence>
<evidence type="ECO:0000256" key="3">
    <source>
        <dbReference type="ARBA" id="ARBA00022722"/>
    </source>
</evidence>
<dbReference type="InterPro" id="IPR036875">
    <property type="entry name" value="Znf_CCHC_sf"/>
</dbReference>
<dbReference type="PANTHER" id="PTHR37984">
    <property type="entry name" value="PROTEIN CBG26694"/>
    <property type="match status" value="1"/>
</dbReference>
<keyword evidence="7" id="KW-0862">Zinc</keyword>
<comment type="caution">
    <text evidence="11">The sequence shown here is derived from an EMBL/GenBank/DDBJ whole genome shotgun (WGS) entry which is preliminary data.</text>
</comment>